<dbReference type="InterPro" id="IPR006366">
    <property type="entry name" value="CobA/CysG_C"/>
</dbReference>
<evidence type="ECO:0000256" key="6">
    <source>
        <dbReference type="RuleBase" id="RU003960"/>
    </source>
</evidence>
<gene>
    <name evidence="8" type="primary">cobA</name>
    <name evidence="8" type="ORF">ACFSE6_18210</name>
</gene>
<organism evidence="8 9">
    <name type="scientific">Georgenia deserti</name>
    <dbReference type="NCBI Taxonomy" id="2093781"/>
    <lineage>
        <taxon>Bacteria</taxon>
        <taxon>Bacillati</taxon>
        <taxon>Actinomycetota</taxon>
        <taxon>Actinomycetes</taxon>
        <taxon>Micrococcales</taxon>
        <taxon>Bogoriellaceae</taxon>
        <taxon>Georgenia</taxon>
    </lineage>
</organism>
<evidence type="ECO:0000256" key="2">
    <source>
        <dbReference type="ARBA" id="ARBA00022603"/>
    </source>
</evidence>
<dbReference type="NCBIfam" id="NF004790">
    <property type="entry name" value="PRK06136.1"/>
    <property type="match status" value="1"/>
</dbReference>
<dbReference type="InterPro" id="IPR000878">
    <property type="entry name" value="4pyrrol_Mease"/>
</dbReference>
<dbReference type="GO" id="GO:0004851">
    <property type="term" value="F:uroporphyrin-III C-methyltransferase activity"/>
    <property type="evidence" value="ECO:0007669"/>
    <property type="project" value="UniProtKB-EC"/>
</dbReference>
<dbReference type="Gene3D" id="3.30.950.10">
    <property type="entry name" value="Methyltransferase, Cobalt-precorrin-4 Transmethylase, Domain 2"/>
    <property type="match status" value="1"/>
</dbReference>
<dbReference type="InterPro" id="IPR014776">
    <property type="entry name" value="4pyrrole_Mease_sub2"/>
</dbReference>
<dbReference type="CDD" id="cd11642">
    <property type="entry name" value="SUMT"/>
    <property type="match status" value="1"/>
</dbReference>
<evidence type="ECO:0000256" key="3">
    <source>
        <dbReference type="ARBA" id="ARBA00022679"/>
    </source>
</evidence>
<keyword evidence="5" id="KW-0627">Porphyrin biosynthesis</keyword>
<protein>
    <recommendedName>
        <fullName evidence="1">uroporphyrinogen-III C-methyltransferase</fullName>
        <ecNumber evidence="1">2.1.1.107</ecNumber>
    </recommendedName>
</protein>
<dbReference type="RefSeq" id="WP_388010765.1">
    <property type="nucleotide sequence ID" value="NZ_JBHUEE010000013.1"/>
</dbReference>
<accession>A0ABW4L8K1</accession>
<dbReference type="SUPFAM" id="SSF53790">
    <property type="entry name" value="Tetrapyrrole methylase"/>
    <property type="match status" value="1"/>
</dbReference>
<dbReference type="EC" id="2.1.1.107" evidence="1"/>
<keyword evidence="3 6" id="KW-0808">Transferase</keyword>
<dbReference type="NCBIfam" id="TIGR01469">
    <property type="entry name" value="cobA_cysG_Cterm"/>
    <property type="match status" value="1"/>
</dbReference>
<dbReference type="Pfam" id="PF00590">
    <property type="entry name" value="TP_methylase"/>
    <property type="match status" value="1"/>
</dbReference>
<dbReference type="Gene3D" id="3.40.1010.10">
    <property type="entry name" value="Cobalt-precorrin-4 Transmethylase, Domain 1"/>
    <property type="match status" value="1"/>
</dbReference>
<dbReference type="Proteomes" id="UP001597277">
    <property type="component" value="Unassembled WGS sequence"/>
</dbReference>
<evidence type="ECO:0000256" key="4">
    <source>
        <dbReference type="ARBA" id="ARBA00022691"/>
    </source>
</evidence>
<dbReference type="GO" id="GO:0032259">
    <property type="term" value="P:methylation"/>
    <property type="evidence" value="ECO:0007669"/>
    <property type="project" value="UniProtKB-KW"/>
</dbReference>
<proteinExistence type="inferred from homology"/>
<evidence type="ECO:0000256" key="1">
    <source>
        <dbReference type="ARBA" id="ARBA00012162"/>
    </source>
</evidence>
<sequence length="352" mass="35976">MLLDADLTGRTVLVLGEAHAARRVLRRTAAAGAAVRSVTTPSALAKLPDGAIAGVDLLAVVGDDPAWQTALEALHARGRRAGWTVPLVVRESAAAPGGQIILVGGGPGTTELLTVGGRAALREADVVLYDRLSPWEDLAELTGGAELVDVGKRPGHHAVPQSRIQELLVDHARAGKTVVRLKGGDPFVFGRGREELGAALEAGVPVSVIPGVTSAVAVPAAADIPVTHRERSHMVTFVSGHAPLSDAEHHHLAGLVTGGGTLVVLMGVGTLNQLVAGLRRAGMAARTPLAVVERGYRIDQATTYATLETAARGALAGATSPAVLVVGEVVRLGRDCPDEIALAVDAVTGAVP</sequence>
<dbReference type="PANTHER" id="PTHR45790">
    <property type="entry name" value="SIROHEME SYNTHASE-RELATED"/>
    <property type="match status" value="1"/>
</dbReference>
<evidence type="ECO:0000259" key="7">
    <source>
        <dbReference type="Pfam" id="PF00590"/>
    </source>
</evidence>
<evidence type="ECO:0000256" key="5">
    <source>
        <dbReference type="ARBA" id="ARBA00023244"/>
    </source>
</evidence>
<evidence type="ECO:0000313" key="9">
    <source>
        <dbReference type="Proteomes" id="UP001597277"/>
    </source>
</evidence>
<dbReference type="PROSITE" id="PS00840">
    <property type="entry name" value="SUMT_2"/>
    <property type="match status" value="1"/>
</dbReference>
<comment type="caution">
    <text evidence="8">The sequence shown here is derived from an EMBL/GenBank/DDBJ whole genome shotgun (WGS) entry which is preliminary data.</text>
</comment>
<dbReference type="InterPro" id="IPR003043">
    <property type="entry name" value="Uropor_MeTrfase_CS"/>
</dbReference>
<keyword evidence="9" id="KW-1185">Reference proteome</keyword>
<keyword evidence="4" id="KW-0949">S-adenosyl-L-methionine</keyword>
<comment type="similarity">
    <text evidence="6">Belongs to the precorrin methyltransferase family.</text>
</comment>
<dbReference type="EMBL" id="JBHUEE010000013">
    <property type="protein sequence ID" value="MFD1719783.1"/>
    <property type="molecule type" value="Genomic_DNA"/>
</dbReference>
<dbReference type="InterPro" id="IPR050161">
    <property type="entry name" value="Siro_Cobalamin_biosynth"/>
</dbReference>
<evidence type="ECO:0000313" key="8">
    <source>
        <dbReference type="EMBL" id="MFD1719783.1"/>
    </source>
</evidence>
<keyword evidence="2 6" id="KW-0489">Methyltransferase</keyword>
<dbReference type="InterPro" id="IPR035996">
    <property type="entry name" value="4pyrrol_Methylase_sf"/>
</dbReference>
<dbReference type="InterPro" id="IPR014777">
    <property type="entry name" value="4pyrrole_Mease_sub1"/>
</dbReference>
<name>A0ABW4L8K1_9MICO</name>
<reference evidence="9" key="1">
    <citation type="journal article" date="2019" name="Int. J. Syst. Evol. Microbiol.">
        <title>The Global Catalogue of Microorganisms (GCM) 10K type strain sequencing project: providing services to taxonomists for standard genome sequencing and annotation.</title>
        <authorList>
            <consortium name="The Broad Institute Genomics Platform"/>
            <consortium name="The Broad Institute Genome Sequencing Center for Infectious Disease"/>
            <person name="Wu L."/>
            <person name="Ma J."/>
        </authorList>
    </citation>
    <scope>NUCLEOTIDE SEQUENCE [LARGE SCALE GENOMIC DNA]</scope>
    <source>
        <strain evidence="9">JCM 17130</strain>
    </source>
</reference>
<feature type="domain" description="Tetrapyrrole methylase" evidence="7">
    <location>
        <begin position="100"/>
        <end position="310"/>
    </location>
</feature>
<dbReference type="PANTHER" id="PTHR45790:SF3">
    <property type="entry name" value="S-ADENOSYL-L-METHIONINE-DEPENDENT UROPORPHYRINOGEN III METHYLTRANSFERASE, CHLOROPLASTIC"/>
    <property type="match status" value="1"/>
</dbReference>